<keyword evidence="9" id="KW-1185">Reference proteome</keyword>
<keyword evidence="4 6" id="KW-0378">Hydrolase</keyword>
<dbReference type="EMBL" id="AP019416">
    <property type="protein sequence ID" value="BBI52287.1"/>
    <property type="molecule type" value="Genomic_DNA"/>
</dbReference>
<evidence type="ECO:0000313" key="8">
    <source>
        <dbReference type="EMBL" id="BBI52287.1"/>
    </source>
</evidence>
<proteinExistence type="inferred from homology"/>
<dbReference type="HAMAP" id="MF_00265">
    <property type="entry name" value="VapC_Nob1"/>
    <property type="match status" value="1"/>
</dbReference>
<comment type="function">
    <text evidence="6">Toxic component of a toxin-antitoxin (TA) system. An RNase.</text>
</comment>
<evidence type="ECO:0000256" key="2">
    <source>
        <dbReference type="ARBA" id="ARBA00022722"/>
    </source>
</evidence>
<dbReference type="PANTHER" id="PTHR42740:SF1">
    <property type="entry name" value="RIBONUCLEASE VAPC3"/>
    <property type="match status" value="1"/>
</dbReference>
<dbReference type="Pfam" id="PF01850">
    <property type="entry name" value="PIN"/>
    <property type="match status" value="1"/>
</dbReference>
<evidence type="ECO:0000313" key="9">
    <source>
        <dbReference type="Proteomes" id="UP000289555"/>
    </source>
</evidence>
<dbReference type="SUPFAM" id="SSF88723">
    <property type="entry name" value="PIN domain-like"/>
    <property type="match status" value="1"/>
</dbReference>
<gene>
    <name evidence="8" type="primary">vapC_3</name>
    <name evidence="6" type="synonym">vapC</name>
    <name evidence="8" type="ORF">HORIV_47080</name>
</gene>
<keyword evidence="2 6" id="KW-0540">Nuclease</keyword>
<keyword evidence="6" id="KW-0800">Toxin</keyword>
<evidence type="ECO:0000256" key="1">
    <source>
        <dbReference type="ARBA" id="ARBA00022649"/>
    </source>
</evidence>
<evidence type="ECO:0000256" key="5">
    <source>
        <dbReference type="ARBA" id="ARBA00022842"/>
    </source>
</evidence>
<keyword evidence="3 6" id="KW-0479">Metal-binding</keyword>
<dbReference type="Gene3D" id="3.40.50.1010">
    <property type="entry name" value="5'-nuclease"/>
    <property type="match status" value="1"/>
</dbReference>
<comment type="similarity">
    <text evidence="6">Belongs to the PINc/VapC protein family.</text>
</comment>
<dbReference type="InterPro" id="IPR051749">
    <property type="entry name" value="PINc/VapC_TA_RNase"/>
</dbReference>
<feature type="binding site" evidence="6">
    <location>
        <position position="5"/>
    </location>
    <ligand>
        <name>Mg(2+)</name>
        <dbReference type="ChEBI" id="CHEBI:18420"/>
    </ligand>
</feature>
<feature type="binding site" evidence="6">
    <location>
        <position position="96"/>
    </location>
    <ligand>
        <name>Mg(2+)</name>
        <dbReference type="ChEBI" id="CHEBI:18420"/>
    </ligand>
</feature>
<accession>A0ABM7GNP3</accession>
<protein>
    <recommendedName>
        <fullName evidence="6">Ribonuclease VapC</fullName>
        <shortName evidence="6">RNase VapC</shortName>
        <ecNumber evidence="6">3.1.-.-</ecNumber>
    </recommendedName>
    <alternativeName>
        <fullName evidence="6">Toxin VapC</fullName>
    </alternativeName>
</protein>
<dbReference type="PANTHER" id="PTHR42740">
    <property type="entry name" value="RIBONUCLEASE VAPC3"/>
    <property type="match status" value="1"/>
</dbReference>
<evidence type="ECO:0000256" key="6">
    <source>
        <dbReference type="HAMAP-Rule" id="MF_00265"/>
    </source>
</evidence>
<dbReference type="EC" id="3.1.-.-" evidence="6"/>
<evidence type="ECO:0000256" key="3">
    <source>
        <dbReference type="ARBA" id="ARBA00022723"/>
    </source>
</evidence>
<evidence type="ECO:0000256" key="4">
    <source>
        <dbReference type="ARBA" id="ARBA00022801"/>
    </source>
</evidence>
<keyword evidence="5 6" id="KW-0460">Magnesium</keyword>
<feature type="domain" description="PIN" evidence="7">
    <location>
        <begin position="2"/>
        <end position="117"/>
    </location>
</feature>
<evidence type="ECO:0000259" key="7">
    <source>
        <dbReference type="Pfam" id="PF01850"/>
    </source>
</evidence>
<dbReference type="CDD" id="cd18760">
    <property type="entry name" value="PIN_MtVapC3-like"/>
    <property type="match status" value="1"/>
</dbReference>
<keyword evidence="1 6" id="KW-1277">Toxin-antitoxin system</keyword>
<dbReference type="InterPro" id="IPR022907">
    <property type="entry name" value="VapC_family"/>
</dbReference>
<organism evidence="8 9">
    <name type="scientific">Vreelandella olivaria</name>
    <dbReference type="NCBI Taxonomy" id="390919"/>
    <lineage>
        <taxon>Bacteria</taxon>
        <taxon>Pseudomonadati</taxon>
        <taxon>Pseudomonadota</taxon>
        <taxon>Gammaproteobacteria</taxon>
        <taxon>Oceanospirillales</taxon>
        <taxon>Halomonadaceae</taxon>
        <taxon>Vreelandella</taxon>
    </lineage>
</organism>
<sequence>MILVDTSVWIDYFNGVENPHTDLLDLSIIEGAVAIGDLIFLEILQGIRNDKDYRKTQQSLLALDQYEMFGKAMTVKCADNYRALRKKGITIRKTADVIIATFCIENHLPLLFLDRDFIPFVNHLGLEPALQVT</sequence>
<dbReference type="Proteomes" id="UP000289555">
    <property type="component" value="Chromosome"/>
</dbReference>
<name>A0ABM7GNP3_9GAMM</name>
<comment type="cofactor">
    <cofactor evidence="6">
        <name>Mg(2+)</name>
        <dbReference type="ChEBI" id="CHEBI:18420"/>
    </cofactor>
</comment>
<reference evidence="9" key="1">
    <citation type="journal article" date="2019" name="Microbiol. Resour. Announc.">
        <title>Complete Genome Sequence of Halomonas olivaria, a Moderately Halophilic Bacterium Isolated from Olive Processing Effluents, Obtained by Nanopore Sequencing.</title>
        <authorList>
            <person name="Nagata S."/>
            <person name="Ii K.M."/>
            <person name="Tsukimi T."/>
            <person name="Miura M.C."/>
            <person name="Galipon J."/>
            <person name="Arakawa K."/>
        </authorList>
    </citation>
    <scope>NUCLEOTIDE SEQUENCE [LARGE SCALE GENOMIC DNA]</scope>
    <source>
        <strain evidence="9">TYRC17</strain>
    </source>
</reference>
<dbReference type="InterPro" id="IPR029060">
    <property type="entry name" value="PIN-like_dom_sf"/>
</dbReference>
<dbReference type="InterPro" id="IPR002716">
    <property type="entry name" value="PIN_dom"/>
</dbReference>